<reference evidence="1" key="1">
    <citation type="submission" date="2020-05" db="EMBL/GenBank/DDBJ databases">
        <authorList>
            <person name="Rincon C."/>
            <person name="Sanders R I."/>
            <person name="Robbins C."/>
            <person name="Chaturvedi A."/>
        </authorList>
    </citation>
    <scope>NUCLEOTIDE SEQUENCE</scope>
    <source>
        <strain evidence="1">CHB12</strain>
    </source>
</reference>
<dbReference type="Proteomes" id="UP000684084">
    <property type="component" value="Unassembled WGS sequence"/>
</dbReference>
<evidence type="ECO:0000313" key="1">
    <source>
        <dbReference type="EMBL" id="CAB5359147.1"/>
    </source>
</evidence>
<proteinExistence type="predicted"/>
<organism evidence="1 2">
    <name type="scientific">Rhizophagus irregularis</name>
    <dbReference type="NCBI Taxonomy" id="588596"/>
    <lineage>
        <taxon>Eukaryota</taxon>
        <taxon>Fungi</taxon>
        <taxon>Fungi incertae sedis</taxon>
        <taxon>Mucoromycota</taxon>
        <taxon>Glomeromycotina</taxon>
        <taxon>Glomeromycetes</taxon>
        <taxon>Glomerales</taxon>
        <taxon>Glomeraceae</taxon>
        <taxon>Rhizophagus</taxon>
    </lineage>
</organism>
<dbReference type="AlphaFoldDB" id="A0A915Z1V7"/>
<dbReference type="OrthoDB" id="2392346at2759"/>
<dbReference type="EMBL" id="CAGKOT010000013">
    <property type="protein sequence ID" value="CAB5359147.1"/>
    <property type="molecule type" value="Genomic_DNA"/>
</dbReference>
<accession>A0A915Z1V7</accession>
<sequence>MAKFRKFLNSINYDGPIAASSDNTKLEEKLRYSATNNAIAKYVRVYILQVLIPKVLPFVLGIIPNNSENVSDVYEIHKQVLELTAHFKIHILSIGADGASVEIKAQKNIMQINTETKLEFNDELYMSQTLNSDSKNKGLLIYLFIIGELIDSYLNRNISNYERIKMVMMGDGSIPLLLWMHGSDEYFFGLAHQHLPDFTYADLIYLIPKIRHVTNAYYNSTIINPNPEYKTSCVGYICDYFEGNVNDLNSNLKIWPTDDEIRVLINDAYKEANALAKCVSMVVTLLPSFPIDNHSTSEIMPIEENSTKEFQNEEEILTEIAETIGNIASLNLQNDTDEDLIDAREQITNLSNNTYLQQVYDSNLDILDNNSEIILDLLHQQRKYHKAYTSKKMIRSQFQERDYNSSEINPSIASKIVTQVTNNNNNSRLPKARLERWDIRKRFDNINQMLKNSRELQLPNYVLEYIPLICTANISSIYPAQKGGFALALINKEICLVQILAIYYHTSTGNNHSYTEEPVNEVNLITYVSTKVFRNLQHNLFYSKCNEGYEYFCHLSSK</sequence>
<evidence type="ECO:0000313" key="2">
    <source>
        <dbReference type="Proteomes" id="UP000684084"/>
    </source>
</evidence>
<name>A0A915Z1V7_9GLOM</name>
<gene>
    <name evidence="1" type="ORF">CHRIB12_LOCUS7627</name>
</gene>
<dbReference type="VEuPathDB" id="FungiDB:RhiirFUN_016851"/>
<protein>
    <submittedName>
        <fullName evidence="1">Uncharacterized protein</fullName>
    </submittedName>
</protein>
<comment type="caution">
    <text evidence="1">The sequence shown here is derived from an EMBL/GenBank/DDBJ whole genome shotgun (WGS) entry which is preliminary data.</text>
</comment>